<dbReference type="InterPro" id="IPR024194">
    <property type="entry name" value="Ac/AlaTfrase_AlgI/DltB"/>
</dbReference>
<feature type="transmembrane region" description="Helical" evidence="10">
    <location>
        <begin position="232"/>
        <end position="256"/>
    </location>
</feature>
<feature type="transmembrane region" description="Helical" evidence="10">
    <location>
        <begin position="276"/>
        <end position="293"/>
    </location>
</feature>
<keyword evidence="12" id="KW-1185">Reference proteome</keyword>
<protein>
    <submittedName>
        <fullName evidence="11">Peptidoglycan O-acetyltransferase</fullName>
    </submittedName>
</protein>
<evidence type="ECO:0000256" key="1">
    <source>
        <dbReference type="ARBA" id="ARBA00004651"/>
    </source>
</evidence>
<evidence type="ECO:0000256" key="2">
    <source>
        <dbReference type="ARBA" id="ARBA00010323"/>
    </source>
</evidence>
<evidence type="ECO:0000256" key="7">
    <source>
        <dbReference type="ARBA" id="ARBA00023136"/>
    </source>
</evidence>
<proteinExistence type="inferred from homology"/>
<evidence type="ECO:0000256" key="9">
    <source>
        <dbReference type="PIRNR" id="PIRNR016636"/>
    </source>
</evidence>
<dbReference type="EMBL" id="AP026708">
    <property type="protein sequence ID" value="BDQ32979.1"/>
    <property type="molecule type" value="Genomic_DNA"/>
</dbReference>
<dbReference type="PANTHER" id="PTHR13285:SF23">
    <property type="entry name" value="TEICHOIC ACID D-ALANYLTRANSFERASE"/>
    <property type="match status" value="1"/>
</dbReference>
<name>A0ABM8ANI8_9BACT</name>
<reference evidence="11" key="1">
    <citation type="submission" date="2022-08" db="EMBL/GenBank/DDBJ databases">
        <title>Genome Sequence of the sulphate-reducing bacterium, Pseudodesulfovibrio portus JCM14722.</title>
        <authorList>
            <person name="Kondo R."/>
            <person name="Kataoka T."/>
        </authorList>
    </citation>
    <scope>NUCLEOTIDE SEQUENCE</scope>
    <source>
        <strain evidence="11">JCM 14722</strain>
    </source>
</reference>
<evidence type="ECO:0000256" key="4">
    <source>
        <dbReference type="ARBA" id="ARBA00022679"/>
    </source>
</evidence>
<feature type="transmembrane region" description="Helical" evidence="10">
    <location>
        <begin position="374"/>
        <end position="392"/>
    </location>
</feature>
<keyword evidence="5 10" id="KW-0812">Transmembrane</keyword>
<comment type="similarity">
    <text evidence="2 9">Belongs to the membrane-bound acyltransferase family.</text>
</comment>
<keyword evidence="4 9" id="KW-0808">Transferase</keyword>
<gene>
    <name evidence="11" type="primary">patA_1</name>
    <name evidence="11" type="ORF">JCM14722_05210</name>
</gene>
<dbReference type="PIRSF" id="PIRSF016636">
    <property type="entry name" value="AlgI_DltB"/>
    <property type="match status" value="1"/>
</dbReference>
<keyword evidence="8 9" id="KW-0012">Acyltransferase</keyword>
<evidence type="ECO:0000256" key="8">
    <source>
        <dbReference type="ARBA" id="ARBA00023315"/>
    </source>
</evidence>
<evidence type="ECO:0000256" key="3">
    <source>
        <dbReference type="ARBA" id="ARBA00022475"/>
    </source>
</evidence>
<dbReference type="InterPro" id="IPR051085">
    <property type="entry name" value="MB_O-acyltransferase"/>
</dbReference>
<evidence type="ECO:0000256" key="6">
    <source>
        <dbReference type="ARBA" id="ARBA00022989"/>
    </source>
</evidence>
<evidence type="ECO:0000313" key="11">
    <source>
        <dbReference type="EMBL" id="BDQ32979.1"/>
    </source>
</evidence>
<organism evidence="11 12">
    <name type="scientific">Pseudodesulfovibrio portus</name>
    <dbReference type="NCBI Taxonomy" id="231439"/>
    <lineage>
        <taxon>Bacteria</taxon>
        <taxon>Pseudomonadati</taxon>
        <taxon>Thermodesulfobacteriota</taxon>
        <taxon>Desulfovibrionia</taxon>
        <taxon>Desulfovibrionales</taxon>
        <taxon>Desulfovibrionaceae</taxon>
    </lineage>
</organism>
<sequence>MILGVGVNLAALGWFKYADFFVENVNALAGTVIPLPNVVLPLAISFFTFQQLAYLVDCHRGKAREPRFLDYSLFVCFFPQLIAGPIVHHSEMMGQFKQLKTKIFNWVNVSSGLNLFLLGLFKKVVIADRLSPWVAQGFDNPASLNLLASWASSLAYTFQIYFDFSGYTDMAMGTALMLNIKLPQNFNSPYKALSIQDFWSRWHMTLSRFLRDYLYIPLGGNRYGLSSTCRNLFITFLLGGIWHGAGWTFVIWGVLHGLAMVVHRFWTNAGLRMSKYLAWPVVFLFVNFAWVFFRAKTFADAMRMLKSMVGLNDIVLPKFMQSAFLADYGVAFSSPLYGFHQRDLVVPLLAACFLSCLWCSNSNEITERFTPTRLRLVGAVAVAVMSIIYVGSPSEFIYFQF</sequence>
<comment type="subcellular location">
    <subcellularLocation>
        <location evidence="1">Cell membrane</location>
        <topology evidence="1">Multi-pass membrane protein</topology>
    </subcellularLocation>
</comment>
<keyword evidence="3 9" id="KW-1003">Cell membrane</keyword>
<evidence type="ECO:0000256" key="5">
    <source>
        <dbReference type="ARBA" id="ARBA00022692"/>
    </source>
</evidence>
<dbReference type="PANTHER" id="PTHR13285">
    <property type="entry name" value="ACYLTRANSFERASE"/>
    <property type="match status" value="1"/>
</dbReference>
<keyword evidence="7 9" id="KW-0472">Membrane</keyword>
<feature type="transmembrane region" description="Helical" evidence="10">
    <location>
        <begin position="103"/>
        <end position="121"/>
    </location>
</feature>
<dbReference type="PIRSF" id="PIRSF500217">
    <property type="entry name" value="AlgI"/>
    <property type="match status" value="1"/>
</dbReference>
<dbReference type="Pfam" id="PF03062">
    <property type="entry name" value="MBOAT"/>
    <property type="match status" value="1"/>
</dbReference>
<feature type="transmembrane region" description="Helical" evidence="10">
    <location>
        <begin position="38"/>
        <end position="56"/>
    </location>
</feature>
<evidence type="ECO:0000256" key="10">
    <source>
        <dbReference type="SAM" id="Phobius"/>
    </source>
</evidence>
<dbReference type="InterPro" id="IPR028362">
    <property type="entry name" value="AlgI"/>
</dbReference>
<dbReference type="Proteomes" id="UP001061361">
    <property type="component" value="Chromosome"/>
</dbReference>
<accession>A0ABM8ANI8</accession>
<keyword evidence="6 10" id="KW-1133">Transmembrane helix</keyword>
<feature type="transmembrane region" description="Helical" evidence="10">
    <location>
        <begin position="68"/>
        <end position="88"/>
    </location>
</feature>
<dbReference type="InterPro" id="IPR004299">
    <property type="entry name" value="MBOAT_fam"/>
</dbReference>
<evidence type="ECO:0000313" key="12">
    <source>
        <dbReference type="Proteomes" id="UP001061361"/>
    </source>
</evidence>